<feature type="domain" description="AAA+ ATPase" evidence="13">
    <location>
        <begin position="1364"/>
        <end position="1545"/>
    </location>
</feature>
<feature type="region of interest" description="Disordered" evidence="12">
    <location>
        <begin position="633"/>
        <end position="664"/>
    </location>
</feature>
<feature type="region of interest" description="Disordered" evidence="12">
    <location>
        <begin position="1568"/>
        <end position="1601"/>
    </location>
</feature>
<feature type="repeat" description="WD" evidence="11">
    <location>
        <begin position="331"/>
        <end position="372"/>
    </location>
</feature>
<feature type="compositionally biased region" description="Basic and acidic residues" evidence="12">
    <location>
        <begin position="640"/>
        <end position="649"/>
    </location>
</feature>
<dbReference type="PANTHER" id="PTHR19858:SF0">
    <property type="entry name" value="PERIODIC TRYPTOPHAN PROTEIN 2 HOMOLOG"/>
    <property type="match status" value="1"/>
</dbReference>
<gene>
    <name evidence="15" type="ORF">DL764_010325</name>
</gene>
<feature type="repeat" description="WD" evidence="11">
    <location>
        <begin position="459"/>
        <end position="500"/>
    </location>
</feature>
<dbReference type="EMBL" id="QJNU01001548">
    <property type="protein sequence ID" value="RYO75763.1"/>
    <property type="molecule type" value="Genomic_DNA"/>
</dbReference>
<feature type="repeat" description="WD" evidence="11">
    <location>
        <begin position="373"/>
        <end position="414"/>
    </location>
</feature>
<evidence type="ECO:0000256" key="3">
    <source>
        <dbReference type="ARBA" id="ARBA00010226"/>
    </source>
</evidence>
<dbReference type="FunFam" id="2.130.10.10:FF:000470">
    <property type="entry name" value="Periodic tryptophan protein 2 homolog"/>
    <property type="match status" value="1"/>
</dbReference>
<proteinExistence type="inferred from homology"/>
<dbReference type="GO" id="GO:0000028">
    <property type="term" value="P:ribosomal small subunit assembly"/>
    <property type="evidence" value="ECO:0007669"/>
    <property type="project" value="TreeGrafter"/>
</dbReference>
<dbReference type="InterPro" id="IPR001680">
    <property type="entry name" value="WD40_rpt"/>
</dbReference>
<evidence type="ECO:0000256" key="12">
    <source>
        <dbReference type="SAM" id="MobiDB-lite"/>
    </source>
</evidence>
<dbReference type="PROSITE" id="PS00674">
    <property type="entry name" value="AAA"/>
    <property type="match status" value="1"/>
</dbReference>
<dbReference type="InterPro" id="IPR003593">
    <property type="entry name" value="AAA+_ATPase"/>
</dbReference>
<evidence type="ECO:0000256" key="1">
    <source>
        <dbReference type="ARBA" id="ARBA00004434"/>
    </source>
</evidence>
<keyword evidence="7" id="KW-0472">Membrane</keyword>
<dbReference type="SUPFAM" id="SSF52540">
    <property type="entry name" value="P-loop containing nucleoside triphosphate hydrolases"/>
    <property type="match status" value="1"/>
</dbReference>
<dbReference type="Pfam" id="PF08740">
    <property type="entry name" value="BCS1_N"/>
    <property type="match status" value="1"/>
</dbReference>
<feature type="region of interest" description="Disordered" evidence="12">
    <location>
        <begin position="1438"/>
        <end position="1473"/>
    </location>
</feature>
<comment type="similarity">
    <text evidence="3">Belongs to the WD repeat PWP2 family.</text>
</comment>
<keyword evidence="5" id="KW-0677">Repeat</keyword>
<comment type="caution">
    <text evidence="15">The sequence shown here is derived from an EMBL/GenBank/DDBJ whole genome shotgun (WGS) entry which is preliminary data.</text>
</comment>
<dbReference type="InterPro" id="IPR015943">
    <property type="entry name" value="WD40/YVTN_repeat-like_dom_sf"/>
</dbReference>
<evidence type="ECO:0000256" key="11">
    <source>
        <dbReference type="PROSITE-ProRule" id="PRU00221"/>
    </source>
</evidence>
<organism evidence="15 16">
    <name type="scientific">Monosporascus ibericus</name>
    <dbReference type="NCBI Taxonomy" id="155417"/>
    <lineage>
        <taxon>Eukaryota</taxon>
        <taxon>Fungi</taxon>
        <taxon>Dikarya</taxon>
        <taxon>Ascomycota</taxon>
        <taxon>Pezizomycotina</taxon>
        <taxon>Sordariomycetes</taxon>
        <taxon>Xylariomycetidae</taxon>
        <taxon>Xylariales</taxon>
        <taxon>Xylariales incertae sedis</taxon>
        <taxon>Monosporascus</taxon>
    </lineage>
</organism>
<dbReference type="Gene3D" id="3.40.50.300">
    <property type="entry name" value="P-loop containing nucleotide triphosphate hydrolases"/>
    <property type="match status" value="1"/>
</dbReference>
<dbReference type="InterPro" id="IPR014851">
    <property type="entry name" value="BCS1_N"/>
</dbReference>
<keyword evidence="9" id="KW-0067">ATP-binding</keyword>
<keyword evidence="16" id="KW-1185">Reference proteome</keyword>
<evidence type="ECO:0000259" key="14">
    <source>
        <dbReference type="SMART" id="SM01024"/>
    </source>
</evidence>
<dbReference type="OrthoDB" id="3142434at2759"/>
<dbReference type="SMART" id="SM00320">
    <property type="entry name" value="WD40"/>
    <property type="match status" value="13"/>
</dbReference>
<feature type="region of interest" description="Disordered" evidence="12">
    <location>
        <begin position="213"/>
        <end position="232"/>
    </location>
</feature>
<feature type="region of interest" description="Disordered" evidence="12">
    <location>
        <begin position="1021"/>
        <end position="1047"/>
    </location>
</feature>
<dbReference type="Pfam" id="PF25426">
    <property type="entry name" value="AAA_lid_BCS1"/>
    <property type="match status" value="1"/>
</dbReference>
<keyword evidence="7" id="KW-0999">Mitochondrion inner membrane</keyword>
<dbReference type="GO" id="GO:0032040">
    <property type="term" value="C:small-subunit processome"/>
    <property type="evidence" value="ECO:0007669"/>
    <property type="project" value="TreeGrafter"/>
</dbReference>
<dbReference type="CDD" id="cd00200">
    <property type="entry name" value="WD40"/>
    <property type="match status" value="1"/>
</dbReference>
<dbReference type="GO" id="GO:0000462">
    <property type="term" value="P:maturation of SSU-rRNA from tricistronic rRNA transcript (SSU-rRNA, 5.8S rRNA, LSU-rRNA)"/>
    <property type="evidence" value="ECO:0007669"/>
    <property type="project" value="TreeGrafter"/>
</dbReference>
<dbReference type="InterPro" id="IPR007148">
    <property type="entry name" value="SSU_processome_Utp12"/>
</dbReference>
<feature type="compositionally biased region" description="Acidic residues" evidence="12">
    <location>
        <begin position="223"/>
        <end position="232"/>
    </location>
</feature>
<keyword evidence="7" id="KW-0496">Mitochondrion</keyword>
<comment type="subcellular location">
    <subcellularLocation>
        <location evidence="1">Mitochondrion inner membrane</location>
        <topology evidence="1">Single-pass membrane protein</topology>
    </subcellularLocation>
    <subcellularLocation>
        <location evidence="2">Nucleus</location>
        <location evidence="2">Nucleolus</location>
    </subcellularLocation>
</comment>
<dbReference type="PRINTS" id="PR00320">
    <property type="entry name" value="GPROTEINBRPT"/>
</dbReference>
<evidence type="ECO:0000256" key="6">
    <source>
        <dbReference type="ARBA" id="ARBA00022741"/>
    </source>
</evidence>
<feature type="repeat" description="WD" evidence="11">
    <location>
        <begin position="136"/>
        <end position="177"/>
    </location>
</feature>
<feature type="compositionally biased region" description="Basic and acidic residues" evidence="12">
    <location>
        <begin position="1459"/>
        <end position="1473"/>
    </location>
</feature>
<dbReference type="Pfam" id="PF00400">
    <property type="entry name" value="WD40"/>
    <property type="match status" value="6"/>
</dbReference>
<dbReference type="InterPro" id="IPR036322">
    <property type="entry name" value="WD40_repeat_dom_sf"/>
</dbReference>
<dbReference type="InterPro" id="IPR003959">
    <property type="entry name" value="ATPase_AAA_core"/>
</dbReference>
<dbReference type="InterPro" id="IPR003960">
    <property type="entry name" value="ATPase_AAA_CS"/>
</dbReference>
<dbReference type="SUPFAM" id="SSF50978">
    <property type="entry name" value="WD40 repeat-like"/>
    <property type="match status" value="2"/>
</dbReference>
<evidence type="ECO:0000313" key="15">
    <source>
        <dbReference type="EMBL" id="RYO75763.1"/>
    </source>
</evidence>
<evidence type="ECO:0000256" key="9">
    <source>
        <dbReference type="ARBA" id="ARBA00022840"/>
    </source>
</evidence>
<dbReference type="InterPro" id="IPR027417">
    <property type="entry name" value="P-loop_NTPase"/>
</dbReference>
<dbReference type="Pfam" id="PF04003">
    <property type="entry name" value="Utp12"/>
    <property type="match status" value="1"/>
</dbReference>
<dbReference type="InterPro" id="IPR027145">
    <property type="entry name" value="PWP2"/>
</dbReference>
<dbReference type="InterPro" id="IPR019775">
    <property type="entry name" value="WD40_repeat_CS"/>
</dbReference>
<dbReference type="PROSITE" id="PS50082">
    <property type="entry name" value="WD_REPEATS_2"/>
    <property type="match status" value="5"/>
</dbReference>
<dbReference type="GO" id="GO:0005524">
    <property type="term" value="F:ATP binding"/>
    <property type="evidence" value="ECO:0007669"/>
    <property type="project" value="UniProtKB-KW"/>
</dbReference>
<dbReference type="SMART" id="SM01024">
    <property type="entry name" value="BCS1_N"/>
    <property type="match status" value="1"/>
</dbReference>
<evidence type="ECO:0000256" key="2">
    <source>
        <dbReference type="ARBA" id="ARBA00004604"/>
    </source>
</evidence>
<dbReference type="Gene3D" id="2.130.10.10">
    <property type="entry name" value="YVTN repeat-like/Quinoprotein amine dehydrogenase"/>
    <property type="match status" value="3"/>
</dbReference>
<dbReference type="PANTHER" id="PTHR19858">
    <property type="entry name" value="WD40 REPEAT PROTEIN"/>
    <property type="match status" value="1"/>
</dbReference>
<keyword evidence="8" id="KW-0378">Hydrolase</keyword>
<evidence type="ECO:0000256" key="10">
    <source>
        <dbReference type="ARBA" id="ARBA00023242"/>
    </source>
</evidence>
<dbReference type="Proteomes" id="UP000293360">
    <property type="component" value="Unassembled WGS sequence"/>
</dbReference>
<reference evidence="15 16" key="1">
    <citation type="submission" date="2018-06" db="EMBL/GenBank/DDBJ databases">
        <title>Complete Genomes of Monosporascus.</title>
        <authorList>
            <person name="Robinson A.J."/>
            <person name="Natvig D.O."/>
        </authorList>
    </citation>
    <scope>NUCLEOTIDE SEQUENCE [LARGE SCALE GENOMIC DNA]</scope>
    <source>
        <strain evidence="15 16">CBS 110550</strain>
    </source>
</reference>
<dbReference type="STRING" id="155417.A0A4Q4SUJ8"/>
<evidence type="ECO:0000259" key="13">
    <source>
        <dbReference type="SMART" id="SM00382"/>
    </source>
</evidence>
<dbReference type="GO" id="GO:0016887">
    <property type="term" value="F:ATP hydrolysis activity"/>
    <property type="evidence" value="ECO:0007669"/>
    <property type="project" value="InterPro"/>
</dbReference>
<sequence length="1667" mass="184676">MKTDFKFSNLLGTVYSQGNLLFSPDGTCLFSPVGNRVTVFNLVEKNISRIGLTPRGNLLLSVDEDGHAILTNVPRRIPIYHFSFRSSVTTLAFSPSGRHFAVGLGRKIEVWQVPSTPDVNADGQLEFAPFVRHHTHTGHFDDVRWIEWSNDSRFFLTASKDLTTRIWSLNTEEGFTPTVLSGHKQAVVGAWFSKDQETIYTVSKDGAVFDWKYTRHPDAPPPNDDEDMEDADDSDMRWRIVRRHYFMQNSSHVRCASFHPDSNLLVAGFSNGIFGLYEMPDFNTIHTLSISQNEIDFVTINMSGEWLAFGASKLGQLLVWEWQSESYILKQQGHFDSMNSLVYSPDGQRIITAADDGKIKVWDIDSGFCIVTFTEHTSGVTACEFAKKGNVLFTSSLDGSIRAWDLIRYRNFRTFTAPTRLSFSCMAVDPSGEVVAAGSLDSFDIHIWSVQTGQLLDRLAGHEGPVCSLAFSPNGSLLVSGSWDRTARIWSIFSRTQTSEPLQLQSDVLDIAVRPDSAQLAISTLDGQITFWSVSEGEQISGLDGRRDASGGRKITDRRTAANVAGTKSFATIRYSTDGSCLLAGGNSKYICLYSVSTMVLLKKFTVSVNLSLSGTQEFLNSKLLTEAGPEALIDDEGENSDREARQDKSLPGSKRGGDPSARTKFPEVKVTSVGFSPAGTSFCAASTEGLLIYSLDNNLQFDPFDLNIEITPASTLSVLENEKDHLKALVMAFRLNEAGLIKRVFQAVPYTDIQLVVEHFPTVYVSRLLRFVAAQTEESPHIEFCLLWIKSLVDKHGAWLTANRSKVDVELRVVARAIARMRDEIRRLADENVYMVDYLLSQADNKQKRADGQRILTNGEDGPVKLLTGNEDGAMEGILTSEDEAEEEWIGRHKRDYLSEEQRSGEQLLGPNHEGVRYTILYEAGDAFQKRIPAASLTTPLGHRRRMYRQEEGYRKVALQMRPDISFAHLCQFEDGAVAKTKVIEEDMDRSDWLDFYPLRTAVLPIGSWVSSDIVSGNPHHNSSLRPSDFGLQPSDTHQGSGTGAGEGVDMNALLRGVLPSMSANMTENAAAAAAAQNITGGGSGRHGAPPNVVESLLPLLGLRGFAPLYGLVGSKLGIDPTNLLTALGLLWALNRLLRQLYHFCYGLVSEHFMSSVHVGSNDDIYLHLMKWLASQPRMFNSRSLTAETVSRTAWEDEDESNVARDQSGMYLNFSNQEARAPPQFVPAIGLHNFWWRGQYFRLHRKRESIFDDAGGGATFKDKEDLVISCLWRSPEPIKQLLRHAKEQYYVDHQARTIVKRPGPQNMRRYGGRFSWQIVANRPVRDMRTVVLDQQQKMDVLADINEYLHPSTPRWYANRGIPLRRGYLFHGPPGTGKTSLSFALAGVFGLDIHVISLQEPTLTEEDLGSLFGTLPRRCVVLLEDIDSAGLRRPADQIEQEVEEAKKAQESSSGGGGSDGKDGRERGGGRSSDWKVSDLAKALKKEGSGDDKKGISLSGLLNAIDGVASHEGRVLIMTTNVPESLDEALIRPGRVDLQVEFAHATKQQAEELFVRMYEADRGSRGVPIAAADGSSAPGKPAEKNGDAVAPETPRTGGGDLDVAEDELPSVARRFAQKIPDGQFSPAEIQGYLLKRKKHPLKALREADEWVEALMQQKASKSRISKVQ</sequence>
<name>A0A4Q4SUJ8_9PEZI</name>
<dbReference type="InterPro" id="IPR057495">
    <property type="entry name" value="AAA_lid_BCS1"/>
</dbReference>
<keyword evidence="4 11" id="KW-0853">WD repeat</keyword>
<evidence type="ECO:0000256" key="4">
    <source>
        <dbReference type="ARBA" id="ARBA00022574"/>
    </source>
</evidence>
<dbReference type="PROSITE" id="PS00678">
    <property type="entry name" value="WD_REPEATS_1"/>
    <property type="match status" value="2"/>
</dbReference>
<protein>
    <submittedName>
        <fullName evidence="15">Uncharacterized protein</fullName>
    </submittedName>
</protein>
<dbReference type="Pfam" id="PF00004">
    <property type="entry name" value="AAA"/>
    <property type="match status" value="2"/>
</dbReference>
<feature type="repeat" description="WD" evidence="11">
    <location>
        <begin position="180"/>
        <end position="212"/>
    </location>
</feature>
<evidence type="ECO:0000256" key="5">
    <source>
        <dbReference type="ARBA" id="ARBA00022737"/>
    </source>
</evidence>
<dbReference type="GO" id="GO:0005743">
    <property type="term" value="C:mitochondrial inner membrane"/>
    <property type="evidence" value="ECO:0007669"/>
    <property type="project" value="UniProtKB-SubCell"/>
</dbReference>
<dbReference type="InterPro" id="IPR020472">
    <property type="entry name" value="WD40_PAC1"/>
</dbReference>
<dbReference type="SUPFAM" id="SSF50998">
    <property type="entry name" value="Quinoprotein alcohol dehydrogenase-like"/>
    <property type="match status" value="1"/>
</dbReference>
<keyword evidence="10" id="KW-0539">Nucleus</keyword>
<evidence type="ECO:0000313" key="16">
    <source>
        <dbReference type="Proteomes" id="UP000293360"/>
    </source>
</evidence>
<dbReference type="FunFam" id="2.130.10.10:FF:000219">
    <property type="entry name" value="Periodic tryptophan protein 2"/>
    <property type="match status" value="1"/>
</dbReference>
<evidence type="ECO:0000256" key="8">
    <source>
        <dbReference type="ARBA" id="ARBA00022801"/>
    </source>
</evidence>
<dbReference type="GO" id="GO:0034388">
    <property type="term" value="C:Pwp2p-containing subcomplex of 90S preribosome"/>
    <property type="evidence" value="ECO:0007669"/>
    <property type="project" value="TreeGrafter"/>
</dbReference>
<keyword evidence="6" id="KW-0547">Nucleotide-binding</keyword>
<dbReference type="SMART" id="SM00382">
    <property type="entry name" value="AAA"/>
    <property type="match status" value="1"/>
</dbReference>
<dbReference type="PROSITE" id="PS50294">
    <property type="entry name" value="WD_REPEATS_REGION"/>
    <property type="match status" value="4"/>
</dbReference>
<feature type="domain" description="BCS1 N-terminal" evidence="14">
    <location>
        <begin position="1129"/>
        <end position="1331"/>
    </location>
</feature>
<accession>A0A4Q4SUJ8</accession>
<dbReference type="InterPro" id="IPR011047">
    <property type="entry name" value="Quinoprotein_ADH-like_sf"/>
</dbReference>
<evidence type="ECO:0000256" key="7">
    <source>
        <dbReference type="ARBA" id="ARBA00022792"/>
    </source>
</evidence>